<evidence type="ECO:0000313" key="5">
    <source>
        <dbReference type="Proteomes" id="UP001168821"/>
    </source>
</evidence>
<keyword evidence="2" id="KW-1133">Transmembrane helix</keyword>
<reference evidence="4" key="1">
    <citation type="journal article" date="2023" name="G3 (Bethesda)">
        <title>Whole genome assemblies of Zophobas morio and Tenebrio molitor.</title>
        <authorList>
            <person name="Kaur S."/>
            <person name="Stinson S.A."/>
            <person name="diCenzo G.C."/>
        </authorList>
    </citation>
    <scope>NUCLEOTIDE SEQUENCE</scope>
    <source>
        <strain evidence="4">QUZm001</strain>
    </source>
</reference>
<organism evidence="4 5">
    <name type="scientific">Zophobas morio</name>
    <dbReference type="NCBI Taxonomy" id="2755281"/>
    <lineage>
        <taxon>Eukaryota</taxon>
        <taxon>Metazoa</taxon>
        <taxon>Ecdysozoa</taxon>
        <taxon>Arthropoda</taxon>
        <taxon>Hexapoda</taxon>
        <taxon>Insecta</taxon>
        <taxon>Pterygota</taxon>
        <taxon>Neoptera</taxon>
        <taxon>Endopterygota</taxon>
        <taxon>Coleoptera</taxon>
        <taxon>Polyphaga</taxon>
        <taxon>Cucujiformia</taxon>
        <taxon>Tenebrionidae</taxon>
        <taxon>Zophobas</taxon>
    </lineage>
</organism>
<dbReference type="InterPro" id="IPR046673">
    <property type="entry name" value="ToxA_N"/>
</dbReference>
<feature type="transmembrane region" description="Helical" evidence="2">
    <location>
        <begin position="155"/>
        <end position="182"/>
    </location>
</feature>
<feature type="non-terminal residue" evidence="4">
    <location>
        <position position="489"/>
    </location>
</feature>
<accession>A0AA38M0Y3</accession>
<comment type="caution">
    <text evidence="4">The sequence shown here is derived from an EMBL/GenBank/DDBJ whole genome shotgun (WGS) entry which is preliminary data.</text>
</comment>
<evidence type="ECO:0000256" key="1">
    <source>
        <dbReference type="SAM" id="MobiDB-lite"/>
    </source>
</evidence>
<sequence>MAHLYKTQTPSIDVRHLEINNLLATDIFVFTLEDKREIIYMPDSPQRFYTLEDARIKRNWVFNQSIDLKKRMLLARHFSERDRQNGVFSKGIAATLLEIAEGDKSLPVSYGTEITCDLFDELALQTKNRGFNDADIIITDDGEKFEQFMLGELQLVNMILAIPLMVAGPIGIILNIALLAPTLGLEINLAVNGDMEKERREMTVAAGMDIVMSLPAIFGAVSEGAGFLRTSLLTTKVSYEIQELPATKLFKRLERVNGKLGYPLSPTKPPKLPGLQEGAPSSKLGLPGTSTADPAVVLESKLTLVEGSSKKTFQQSTEGLPGLSDARPETLDFATGNKAGHYYDELYKTTTAGMKALLEKDPHPALIENDLKANDLTNRFKGKEGNIITTFIKDKEMSYFSGRVKEKQDNWNWHYKEYKALEITLKEAYEGSPTFRRLFNYACDKSLNTPENRWLIAPNEHFRTTVTPEDLKEAFDGKRTIGMNIKAAS</sequence>
<name>A0AA38M0Y3_9CUCU</name>
<feature type="region of interest" description="Disordered" evidence="1">
    <location>
        <begin position="261"/>
        <end position="288"/>
    </location>
</feature>
<evidence type="ECO:0000259" key="3">
    <source>
        <dbReference type="Pfam" id="PF20178"/>
    </source>
</evidence>
<dbReference type="Pfam" id="PF07108">
    <property type="entry name" value="PipA"/>
    <property type="match status" value="1"/>
</dbReference>
<gene>
    <name evidence="4" type="ORF">Zmor_012245</name>
</gene>
<evidence type="ECO:0000313" key="4">
    <source>
        <dbReference type="EMBL" id="KAJ3634508.1"/>
    </source>
</evidence>
<dbReference type="Proteomes" id="UP001168821">
    <property type="component" value="Unassembled WGS sequence"/>
</dbReference>
<dbReference type="Pfam" id="PF20178">
    <property type="entry name" value="ToxA_N"/>
    <property type="match status" value="1"/>
</dbReference>
<keyword evidence="5" id="KW-1185">Reference proteome</keyword>
<keyword evidence="2" id="KW-0472">Membrane</keyword>
<dbReference type="AlphaFoldDB" id="A0AA38M0Y3"/>
<dbReference type="InterPro" id="IPR010777">
    <property type="entry name" value="PipA"/>
</dbReference>
<proteinExistence type="predicted"/>
<protein>
    <recommendedName>
        <fullName evidence="3">Dermonecrotic toxin N-terminal domain-containing protein</fullName>
    </recommendedName>
</protein>
<dbReference type="EMBL" id="JALNTZ010000386">
    <property type="protein sequence ID" value="KAJ3634508.1"/>
    <property type="molecule type" value="Genomic_DNA"/>
</dbReference>
<evidence type="ECO:0000256" key="2">
    <source>
        <dbReference type="SAM" id="Phobius"/>
    </source>
</evidence>
<keyword evidence="2" id="KW-0812">Transmembrane</keyword>
<feature type="domain" description="Dermonecrotic toxin N-terminal" evidence="3">
    <location>
        <begin position="10"/>
        <end position="81"/>
    </location>
</feature>